<evidence type="ECO:0000313" key="2">
    <source>
        <dbReference type="Proteomes" id="UP000886885"/>
    </source>
</evidence>
<dbReference type="Proteomes" id="UP000886885">
    <property type="component" value="Chromosome 1D"/>
</dbReference>
<proteinExistence type="predicted"/>
<dbReference type="AlphaFoldDB" id="A0A8X8ALS4"/>
<protein>
    <submittedName>
        <fullName evidence="1">Uncharacterized protein</fullName>
    </submittedName>
</protein>
<evidence type="ECO:0000313" key="1">
    <source>
        <dbReference type="EMBL" id="KAG6789161.1"/>
    </source>
</evidence>
<accession>A0A8X8ALS4</accession>
<sequence length="103" mass="10971">MFQASHPDIVSDFIFHEISTPDADLYTFTGIPASMVEFPALNNICAPLSFLFFFMGVSSATAGTDSVPTTVFATGIDDAVLANAFKIDMDTIQKIKAALASKA</sequence>
<comment type="caution">
    <text evidence="1">The sequence shown here is derived from an EMBL/GenBank/DDBJ whole genome shotgun (WGS) entry which is preliminary data.</text>
</comment>
<name>A0A8X8ALS4_POPTO</name>
<keyword evidence="2" id="KW-1185">Reference proteome</keyword>
<gene>
    <name evidence="1" type="ORF">POTOM_005251</name>
</gene>
<dbReference type="EMBL" id="JAAWWB010000002">
    <property type="protein sequence ID" value="KAG6789161.1"/>
    <property type="molecule type" value="Genomic_DNA"/>
</dbReference>
<organism evidence="1 2">
    <name type="scientific">Populus tomentosa</name>
    <name type="common">Chinese white poplar</name>
    <dbReference type="NCBI Taxonomy" id="118781"/>
    <lineage>
        <taxon>Eukaryota</taxon>
        <taxon>Viridiplantae</taxon>
        <taxon>Streptophyta</taxon>
        <taxon>Embryophyta</taxon>
        <taxon>Tracheophyta</taxon>
        <taxon>Spermatophyta</taxon>
        <taxon>Magnoliopsida</taxon>
        <taxon>eudicotyledons</taxon>
        <taxon>Gunneridae</taxon>
        <taxon>Pentapetalae</taxon>
        <taxon>rosids</taxon>
        <taxon>fabids</taxon>
        <taxon>Malpighiales</taxon>
        <taxon>Salicaceae</taxon>
        <taxon>Saliceae</taxon>
        <taxon>Populus</taxon>
    </lineage>
</organism>
<reference evidence="1" key="1">
    <citation type="journal article" date="2020" name="bioRxiv">
        <title>Hybrid origin of Populus tomentosa Carr. identified through genome sequencing and phylogenomic analysis.</title>
        <authorList>
            <person name="An X."/>
            <person name="Gao K."/>
            <person name="Chen Z."/>
            <person name="Li J."/>
            <person name="Yang X."/>
            <person name="Yang X."/>
            <person name="Zhou J."/>
            <person name="Guo T."/>
            <person name="Zhao T."/>
            <person name="Huang S."/>
            <person name="Miao D."/>
            <person name="Khan W.U."/>
            <person name="Rao P."/>
            <person name="Ye M."/>
            <person name="Lei B."/>
            <person name="Liao W."/>
            <person name="Wang J."/>
            <person name="Ji L."/>
            <person name="Li Y."/>
            <person name="Guo B."/>
            <person name="Mustafa N.S."/>
            <person name="Li S."/>
            <person name="Yun Q."/>
            <person name="Keller S.R."/>
            <person name="Mao J."/>
            <person name="Zhang R."/>
            <person name="Strauss S.H."/>
        </authorList>
    </citation>
    <scope>NUCLEOTIDE SEQUENCE</scope>
    <source>
        <strain evidence="1">GM15</strain>
        <tissue evidence="1">Leaf</tissue>
    </source>
</reference>